<proteinExistence type="predicted"/>
<dbReference type="EMBL" id="KZ293748">
    <property type="protein sequence ID" value="PBK80325.1"/>
    <property type="molecule type" value="Genomic_DNA"/>
</dbReference>
<dbReference type="InParanoid" id="A0A2H3CB65"/>
<dbReference type="OrthoDB" id="3269456at2759"/>
<evidence type="ECO:0000313" key="2">
    <source>
        <dbReference type="Proteomes" id="UP000217790"/>
    </source>
</evidence>
<dbReference type="Proteomes" id="UP000217790">
    <property type="component" value="Unassembled WGS sequence"/>
</dbReference>
<gene>
    <name evidence="1" type="ORF">ARMGADRAFT_949743</name>
</gene>
<accession>A0A2H3CB65</accession>
<sequence length="241" mass="27337">LVKQADKTGEKEEMVFTVTGAIMHMNLPPIERDPVSCHPCSGSAALTHNSSGMREKLRFLSQSITITGFNSMTFDDAINALKEIQHTGEWEFHQGQLLKWTPNQLQGYDVLELLNRYLRSQSKTERETGILIDNNVDPKGILARLAGNTMVHTKENVVRYYRGIINGGKKRYMMTKPHAFRTGNIVEAQFSIVFVKCKGDNVKMKMILQAIAMINCKHMMVSTTGDHRMYMTDCYISECKP</sequence>
<organism evidence="1 2">
    <name type="scientific">Armillaria gallica</name>
    <name type="common">Bulbous honey fungus</name>
    <name type="synonym">Armillaria bulbosa</name>
    <dbReference type="NCBI Taxonomy" id="47427"/>
    <lineage>
        <taxon>Eukaryota</taxon>
        <taxon>Fungi</taxon>
        <taxon>Dikarya</taxon>
        <taxon>Basidiomycota</taxon>
        <taxon>Agaricomycotina</taxon>
        <taxon>Agaricomycetes</taxon>
        <taxon>Agaricomycetidae</taxon>
        <taxon>Agaricales</taxon>
        <taxon>Marasmiineae</taxon>
        <taxon>Physalacriaceae</taxon>
        <taxon>Armillaria</taxon>
    </lineage>
</organism>
<keyword evidence="2" id="KW-1185">Reference proteome</keyword>
<protein>
    <submittedName>
        <fullName evidence="1">Uncharacterized protein</fullName>
    </submittedName>
</protein>
<name>A0A2H3CB65_ARMGA</name>
<evidence type="ECO:0000313" key="1">
    <source>
        <dbReference type="EMBL" id="PBK80325.1"/>
    </source>
</evidence>
<reference evidence="2" key="1">
    <citation type="journal article" date="2017" name="Nat. Ecol. Evol.">
        <title>Genome expansion and lineage-specific genetic innovations in the forest pathogenic fungi Armillaria.</title>
        <authorList>
            <person name="Sipos G."/>
            <person name="Prasanna A.N."/>
            <person name="Walter M.C."/>
            <person name="O'Connor E."/>
            <person name="Balint B."/>
            <person name="Krizsan K."/>
            <person name="Kiss B."/>
            <person name="Hess J."/>
            <person name="Varga T."/>
            <person name="Slot J."/>
            <person name="Riley R."/>
            <person name="Boka B."/>
            <person name="Rigling D."/>
            <person name="Barry K."/>
            <person name="Lee J."/>
            <person name="Mihaltcheva S."/>
            <person name="LaButti K."/>
            <person name="Lipzen A."/>
            <person name="Waldron R."/>
            <person name="Moloney N.M."/>
            <person name="Sperisen C."/>
            <person name="Kredics L."/>
            <person name="Vagvoelgyi C."/>
            <person name="Patrignani A."/>
            <person name="Fitzpatrick D."/>
            <person name="Nagy I."/>
            <person name="Doyle S."/>
            <person name="Anderson J.B."/>
            <person name="Grigoriev I.V."/>
            <person name="Gueldener U."/>
            <person name="Muensterkoetter M."/>
            <person name="Nagy L.G."/>
        </authorList>
    </citation>
    <scope>NUCLEOTIDE SEQUENCE [LARGE SCALE GENOMIC DNA]</scope>
    <source>
        <strain evidence="2">Ar21-2</strain>
    </source>
</reference>
<dbReference type="AlphaFoldDB" id="A0A2H3CB65"/>
<feature type="non-terminal residue" evidence="1">
    <location>
        <position position="1"/>
    </location>
</feature>